<dbReference type="GO" id="GO:0003723">
    <property type="term" value="F:RNA binding"/>
    <property type="evidence" value="ECO:0007669"/>
    <property type="project" value="TreeGrafter"/>
</dbReference>
<dbReference type="PANTHER" id="PTHR45846">
    <property type="entry name" value="TRNA-DIHYDROURIDINE(47) SYNTHASE [NAD(P)(+)]-LIKE"/>
    <property type="match status" value="1"/>
</dbReference>
<dbReference type="Gene3D" id="3.20.20.70">
    <property type="entry name" value="Aldolase class I"/>
    <property type="match status" value="1"/>
</dbReference>
<sequence>MKIGKLKITNPVFLAPMAGVTDYSFRILCKEQGAGMVYSEFVSAHGIIRKNEKTLNMIRFTEFERPIGIQIFGDDPKVMGQAA</sequence>
<dbReference type="SUPFAM" id="SSF51395">
    <property type="entry name" value="FMN-linked oxidoreductases"/>
    <property type="match status" value="1"/>
</dbReference>
<organism evidence="2">
    <name type="scientific">marine metagenome</name>
    <dbReference type="NCBI Taxonomy" id="408172"/>
    <lineage>
        <taxon>unclassified sequences</taxon>
        <taxon>metagenomes</taxon>
        <taxon>ecological metagenomes</taxon>
    </lineage>
</organism>
<feature type="domain" description="DUS-like FMN-binding" evidence="1">
    <location>
        <begin position="14"/>
        <end position="83"/>
    </location>
</feature>
<dbReference type="AlphaFoldDB" id="A0A382VRY0"/>
<reference evidence="2" key="1">
    <citation type="submission" date="2018-05" db="EMBL/GenBank/DDBJ databases">
        <authorList>
            <person name="Lanie J.A."/>
            <person name="Ng W.-L."/>
            <person name="Kazmierczak K.M."/>
            <person name="Andrzejewski T.M."/>
            <person name="Davidsen T.M."/>
            <person name="Wayne K.J."/>
            <person name="Tettelin H."/>
            <person name="Glass J.I."/>
            <person name="Rusch D."/>
            <person name="Podicherti R."/>
            <person name="Tsui H.-C.T."/>
            <person name="Winkler M.E."/>
        </authorList>
    </citation>
    <scope>NUCLEOTIDE SEQUENCE</scope>
</reference>
<proteinExistence type="predicted"/>
<dbReference type="InterPro" id="IPR013785">
    <property type="entry name" value="Aldolase_TIM"/>
</dbReference>
<evidence type="ECO:0000313" key="2">
    <source>
        <dbReference type="EMBL" id="SVD49233.1"/>
    </source>
</evidence>
<dbReference type="Pfam" id="PF01207">
    <property type="entry name" value="Dus"/>
    <property type="match status" value="1"/>
</dbReference>
<evidence type="ECO:0000259" key="1">
    <source>
        <dbReference type="Pfam" id="PF01207"/>
    </source>
</evidence>
<protein>
    <recommendedName>
        <fullName evidence="1">DUS-like FMN-binding domain-containing protein</fullName>
    </recommendedName>
</protein>
<name>A0A382VRY0_9ZZZZ</name>
<gene>
    <name evidence="2" type="ORF">METZ01_LOCUS402087</name>
</gene>
<dbReference type="PANTHER" id="PTHR45846:SF1">
    <property type="entry name" value="TRNA-DIHYDROURIDINE(47) SYNTHASE [NAD(P)(+)]-LIKE"/>
    <property type="match status" value="1"/>
</dbReference>
<accession>A0A382VRY0</accession>
<feature type="non-terminal residue" evidence="2">
    <location>
        <position position="83"/>
    </location>
</feature>
<dbReference type="InterPro" id="IPR035587">
    <property type="entry name" value="DUS-like_FMN-bd"/>
</dbReference>
<dbReference type="GO" id="GO:0017150">
    <property type="term" value="F:tRNA dihydrouridine synthase activity"/>
    <property type="evidence" value="ECO:0007669"/>
    <property type="project" value="TreeGrafter"/>
</dbReference>
<dbReference type="EMBL" id="UINC01154126">
    <property type="protein sequence ID" value="SVD49233.1"/>
    <property type="molecule type" value="Genomic_DNA"/>
</dbReference>